<reference evidence="2 3" key="1">
    <citation type="submission" date="2016-10" db="EMBL/GenBank/DDBJ databases">
        <authorList>
            <person name="de Groot N.N."/>
        </authorList>
    </citation>
    <scope>NUCLEOTIDE SEQUENCE [LARGE SCALE GENOMIC DNA]</scope>
    <source>
        <strain evidence="2 3">CGMCC 4.6945</strain>
    </source>
</reference>
<evidence type="ECO:0000313" key="3">
    <source>
        <dbReference type="Proteomes" id="UP000199012"/>
    </source>
</evidence>
<dbReference type="STRING" id="988821.SAMN05421867_11833"/>
<keyword evidence="3" id="KW-1185">Reference proteome</keyword>
<organism evidence="2 3">
    <name type="scientific">Cellulomonas marina</name>
    <dbReference type="NCBI Taxonomy" id="988821"/>
    <lineage>
        <taxon>Bacteria</taxon>
        <taxon>Bacillati</taxon>
        <taxon>Actinomycetota</taxon>
        <taxon>Actinomycetes</taxon>
        <taxon>Micrococcales</taxon>
        <taxon>Cellulomonadaceae</taxon>
        <taxon>Cellulomonas</taxon>
    </lineage>
</organism>
<accession>A0A1I1AGK7</accession>
<evidence type="ECO:0000313" key="2">
    <source>
        <dbReference type="EMBL" id="SFB37134.1"/>
    </source>
</evidence>
<dbReference type="InterPro" id="IPR015797">
    <property type="entry name" value="NUDIX_hydrolase-like_dom_sf"/>
</dbReference>
<dbReference type="SUPFAM" id="SSF55811">
    <property type="entry name" value="Nudix"/>
    <property type="match status" value="1"/>
</dbReference>
<proteinExistence type="predicted"/>
<dbReference type="AlphaFoldDB" id="A0A1I1AGK7"/>
<dbReference type="Gene3D" id="3.90.79.10">
    <property type="entry name" value="Nucleoside Triphosphate Pyrophosphohydrolase"/>
    <property type="match status" value="1"/>
</dbReference>
<name>A0A1I1AGK7_9CELL</name>
<dbReference type="EMBL" id="FOKA01000018">
    <property type="protein sequence ID" value="SFB37134.1"/>
    <property type="molecule type" value="Genomic_DNA"/>
</dbReference>
<dbReference type="InterPro" id="IPR000086">
    <property type="entry name" value="NUDIX_hydrolase_dom"/>
</dbReference>
<gene>
    <name evidence="2" type="ORF">SAMN05421867_11833</name>
</gene>
<dbReference type="CDD" id="cd03674">
    <property type="entry name" value="NUDIX_Hydrolase"/>
    <property type="match status" value="1"/>
</dbReference>
<dbReference type="OrthoDB" id="129709at2"/>
<dbReference type="RefSeq" id="WP_090034555.1">
    <property type="nucleotide sequence ID" value="NZ_BONM01000028.1"/>
</dbReference>
<protein>
    <submittedName>
        <fullName evidence="2">8-oxo-dGTP pyrophosphatase MutT, NUDIX family</fullName>
    </submittedName>
</protein>
<dbReference type="Proteomes" id="UP000199012">
    <property type="component" value="Unassembled WGS sequence"/>
</dbReference>
<evidence type="ECO:0000259" key="1">
    <source>
        <dbReference type="PROSITE" id="PS51462"/>
    </source>
</evidence>
<dbReference type="PROSITE" id="PS51462">
    <property type="entry name" value="NUDIX"/>
    <property type="match status" value="1"/>
</dbReference>
<feature type="domain" description="Nudix hydrolase" evidence="1">
    <location>
        <begin position="57"/>
        <end position="188"/>
    </location>
</feature>
<dbReference type="Pfam" id="PF00293">
    <property type="entry name" value="NUDIX"/>
    <property type="match status" value="1"/>
</dbReference>
<sequence>MSLVADGVSSPDERAARTADLLAAWEPTDPDQRAERDAFVAFTRERGAAALNRDGGPEHLTASTFVLTRDHRRVLLALHRKAGLWLQLGGHVEPGDANLPAAALREAREEGGIADLELRADAPVDLHRHPLGGAFGRCRAHWDTGWVAFADEVPPLTSAESHEVAWWPVDALPTPVPHDLHVRLGHALTAARLRT</sequence>